<dbReference type="PANTHER" id="PTHR24148">
    <property type="entry name" value="ANKYRIN REPEAT DOMAIN-CONTAINING PROTEIN 39 HOMOLOG-RELATED"/>
    <property type="match status" value="1"/>
</dbReference>
<dbReference type="RefSeq" id="XP_023631015.1">
    <property type="nucleotide sequence ID" value="XM_023775247.1"/>
</dbReference>
<evidence type="ECO:0000256" key="1">
    <source>
        <dbReference type="SAM" id="Coils"/>
    </source>
</evidence>
<evidence type="ECO:0000313" key="3">
    <source>
        <dbReference type="EMBL" id="CZT24291.1"/>
    </source>
</evidence>
<evidence type="ECO:0000259" key="2">
    <source>
        <dbReference type="Pfam" id="PF06985"/>
    </source>
</evidence>
<dbReference type="STRING" id="112498.A0A2D3VIY0"/>
<dbReference type="InterPro" id="IPR052895">
    <property type="entry name" value="HetReg/Transcr_Mod"/>
</dbReference>
<dbReference type="InterPro" id="IPR010730">
    <property type="entry name" value="HET"/>
</dbReference>
<feature type="domain" description="Heterokaryon incompatibility" evidence="2">
    <location>
        <begin position="432"/>
        <end position="586"/>
    </location>
</feature>
<accession>A0A2D3VIY0</accession>
<gene>
    <name evidence="3" type="ORF">RCC_10012</name>
</gene>
<dbReference type="Pfam" id="PF26639">
    <property type="entry name" value="Het-6_barrel"/>
    <property type="match status" value="1"/>
</dbReference>
<dbReference type="AlphaFoldDB" id="A0A2D3VIY0"/>
<reference evidence="3 4" key="1">
    <citation type="submission" date="2016-03" db="EMBL/GenBank/DDBJ databases">
        <authorList>
            <person name="Ploux O."/>
        </authorList>
    </citation>
    <scope>NUCLEOTIDE SEQUENCE [LARGE SCALE GENOMIC DNA]</scope>
    <source>
        <strain evidence="3 4">URUG2</strain>
    </source>
</reference>
<keyword evidence="4" id="KW-1185">Reference proteome</keyword>
<dbReference type="Pfam" id="PF06985">
    <property type="entry name" value="HET"/>
    <property type="match status" value="1"/>
</dbReference>
<dbReference type="OrthoDB" id="2157530at2759"/>
<dbReference type="EMBL" id="FJUY01000020">
    <property type="protein sequence ID" value="CZT24291.1"/>
    <property type="molecule type" value="Genomic_DNA"/>
</dbReference>
<dbReference type="PANTHER" id="PTHR24148:SF73">
    <property type="entry name" value="HET DOMAIN PROTEIN (AFU_ORTHOLOGUE AFUA_8G01020)"/>
    <property type="match status" value="1"/>
</dbReference>
<protein>
    <recommendedName>
        <fullName evidence="2">Heterokaryon incompatibility domain-containing protein</fullName>
    </recommendedName>
</protein>
<dbReference type="GeneID" id="35605065"/>
<keyword evidence="1" id="KW-0175">Coiled coil</keyword>
<feature type="coiled-coil region" evidence="1">
    <location>
        <begin position="547"/>
        <end position="574"/>
    </location>
</feature>
<dbReference type="Proteomes" id="UP000225277">
    <property type="component" value="Unassembled WGS sequence"/>
</dbReference>
<name>A0A2D3VIY0_9PEZI</name>
<evidence type="ECO:0000313" key="4">
    <source>
        <dbReference type="Proteomes" id="UP000225277"/>
    </source>
</evidence>
<proteinExistence type="predicted"/>
<organism evidence="3 4">
    <name type="scientific">Ramularia collo-cygni</name>
    <dbReference type="NCBI Taxonomy" id="112498"/>
    <lineage>
        <taxon>Eukaryota</taxon>
        <taxon>Fungi</taxon>
        <taxon>Dikarya</taxon>
        <taxon>Ascomycota</taxon>
        <taxon>Pezizomycotina</taxon>
        <taxon>Dothideomycetes</taxon>
        <taxon>Dothideomycetidae</taxon>
        <taxon>Mycosphaerellales</taxon>
        <taxon>Mycosphaerellaceae</taxon>
        <taxon>Ramularia</taxon>
    </lineage>
</organism>
<sequence>MNDDNPGGPSRGDGATCIAQQQINDVGQYVSFLGKVTIEIDRHAPILASQLLMSSQECSWRDDVGRIVLRHTFKDALKNYHPWRHAAQHPQWTMAFDHDEMQGCVAHCSIDGHNPHLKTVPIYVFSEECDYQSVQSLLRGVPFVCDYETISIKCKASDSQASKSLCVKSWRSRADALGKTLTIPITVSGKAGYRLKHIEVQARWMRWEKQDAKVVKLDFIQVAKKKSSADTSANAARRSTFRLSRTDISFKSSPSNDAFMLAPDQLASPEVAQKMHHFLLEFKDKQARDRFYDDHASLEISYRESQATSPSASPPVYAPSLWSLATSPSIATTSAPTPPDIQRSPKSKYVDEATLTRLPGPMAHDYMRVGGPNTMQNVVTTSFISPIARATFHRHLSNAHDEFRVLRIGQGRDGSPLSCDLEHCQIRTPPKYDAISYCWGTESPSREITSGNLKGFLISEHLWRALQRLRMANKERLVWIDALCIDQHNVVERNHQIALMRQIYTTAFRTIIWIGDLQGPARRNCSRAFADDDDTDLTLCVHPGLAETEHENAVEDLRRDLEQLQERNAGNGRADVWWRRLWTVQEFHFSTRSPSVYIGPHAVKWIHFCALFDTFPRFSNPIGPFLKLQKDVPSSLSELIIMTGPFHCSDPRDRVFALLGMAQHAGKVLAPDYRRSVIRVIEDACMYLIQESATLDVLLDERTTRSIWGREQLHGIVPTWIPDLTCLLGASVMLDDHKNNAGLVRDRPPQPPIVELLPCPTPLFSLDAQYDMPRTLKIRAVYFDTIVRRTRTADIPPHQRSPCGSLIYNSLKERGHIIDQILNKLEYDFAEHRGQNKHELDVNPGIGRLMLDYLLEGRRSYVEELERRARPPEKDLVTSYERQEEEDLAYLRHEAKHRGCDLSEDSNFVRERWALKISRAEANERFVPERLREALESGNTKIEQDFLVARDLGNLFAYARGTRNRFYLHTSNLDAPMRRDVLDCSSIAEVKRLKSQYDLQARDLELHDYNAKCRERDFFKTQAGFLGLGPACLEEGDEIVIPLGSSRPFILRRNVGLGSFHTLVGEAVVPSIMSGKWTRLEKDSWTDYRIM</sequence>